<feature type="signal peptide" evidence="3">
    <location>
        <begin position="1"/>
        <end position="18"/>
    </location>
</feature>
<dbReference type="AlphaFoldDB" id="A0AA37S4Y8"/>
<keyword evidence="6" id="KW-1185">Reference proteome</keyword>
<protein>
    <submittedName>
        <fullName evidence="5">Periplasmic solute-binding protein</fullName>
    </submittedName>
</protein>
<dbReference type="RefSeq" id="WP_096038964.1">
    <property type="nucleotide sequence ID" value="NZ_BJXY01000009.1"/>
</dbReference>
<gene>
    <name evidence="5" type="ORF">GCM10007914_30800</name>
</gene>
<dbReference type="Proteomes" id="UP001161408">
    <property type="component" value="Unassembled WGS sequence"/>
</dbReference>
<dbReference type="EMBL" id="BSNE01000020">
    <property type="protein sequence ID" value="GLQ04199.1"/>
    <property type="molecule type" value="Genomic_DNA"/>
</dbReference>
<sequence length="243" mass="27525">MLKIAFVVLLLSSCNVFACFKTLKVGTNENNWPPYVTAVNGNLTGVEIDVLNTIFNGSSFCLKFMLLPTSSRAFEELKEGRIDVIFAASKTLARADFAYFSDAYRDEVVRLYKYTESPDLNNISDIFYKDLTLAVNRGSYYGVAFELFKQNHLANVIMMPTAEKRFAMLNKNRVDYAIEDELAAQYFINQYPAIEAVTNMAAINKSSIHLMLSKKTISQIELQAINELIKQNKSAIQAIYPHY</sequence>
<dbReference type="SUPFAM" id="SSF53850">
    <property type="entry name" value="Periplasmic binding protein-like II"/>
    <property type="match status" value="1"/>
</dbReference>
<dbReference type="PANTHER" id="PTHR35936">
    <property type="entry name" value="MEMBRANE-BOUND LYTIC MUREIN TRANSGLYCOSYLASE F"/>
    <property type="match status" value="1"/>
</dbReference>
<reference evidence="5" key="2">
    <citation type="submission" date="2023-01" db="EMBL/GenBank/DDBJ databases">
        <title>Draft genome sequence of Pseudoalteromonas tetraodonis strain NBRC 103034.</title>
        <authorList>
            <person name="Sun Q."/>
            <person name="Mori K."/>
        </authorList>
    </citation>
    <scope>NUCLEOTIDE SEQUENCE</scope>
    <source>
        <strain evidence="5">NBRC 103034</strain>
    </source>
</reference>
<dbReference type="Pfam" id="PF00497">
    <property type="entry name" value="SBP_bac_3"/>
    <property type="match status" value="1"/>
</dbReference>
<evidence type="ECO:0000259" key="4">
    <source>
        <dbReference type="SMART" id="SM00062"/>
    </source>
</evidence>
<evidence type="ECO:0000313" key="5">
    <source>
        <dbReference type="EMBL" id="GLQ04199.1"/>
    </source>
</evidence>
<evidence type="ECO:0000313" key="6">
    <source>
        <dbReference type="Proteomes" id="UP001161408"/>
    </source>
</evidence>
<feature type="domain" description="Solute-binding protein family 3/N-terminal" evidence="4">
    <location>
        <begin position="22"/>
        <end position="242"/>
    </location>
</feature>
<keyword evidence="2 3" id="KW-0732">Signal</keyword>
<dbReference type="Gene3D" id="3.40.190.10">
    <property type="entry name" value="Periplasmic binding protein-like II"/>
    <property type="match status" value="2"/>
</dbReference>
<organism evidence="5 6">
    <name type="scientific">Pseudoalteromonas tetraodonis GFC</name>
    <dbReference type="NCBI Taxonomy" id="1315271"/>
    <lineage>
        <taxon>Bacteria</taxon>
        <taxon>Pseudomonadati</taxon>
        <taxon>Pseudomonadota</taxon>
        <taxon>Gammaproteobacteria</taxon>
        <taxon>Alteromonadales</taxon>
        <taxon>Pseudoalteromonadaceae</taxon>
        <taxon>Pseudoalteromonas</taxon>
    </lineage>
</organism>
<reference evidence="5" key="1">
    <citation type="journal article" date="2014" name="Int. J. Syst. Evol. Microbiol.">
        <title>Complete genome sequence of Corynebacterium casei LMG S-19264T (=DSM 44701T), isolated from a smear-ripened cheese.</title>
        <authorList>
            <consortium name="US DOE Joint Genome Institute (JGI-PGF)"/>
            <person name="Walter F."/>
            <person name="Albersmeier A."/>
            <person name="Kalinowski J."/>
            <person name="Ruckert C."/>
        </authorList>
    </citation>
    <scope>NUCLEOTIDE SEQUENCE</scope>
    <source>
        <strain evidence="5">NBRC 103034</strain>
    </source>
</reference>
<evidence type="ECO:0000256" key="2">
    <source>
        <dbReference type="ARBA" id="ARBA00022729"/>
    </source>
</evidence>
<evidence type="ECO:0000256" key="1">
    <source>
        <dbReference type="ARBA" id="ARBA00010333"/>
    </source>
</evidence>
<dbReference type="InterPro" id="IPR001638">
    <property type="entry name" value="Solute-binding_3/MltF_N"/>
</dbReference>
<dbReference type="SMART" id="SM00062">
    <property type="entry name" value="PBPb"/>
    <property type="match status" value="1"/>
</dbReference>
<evidence type="ECO:0000256" key="3">
    <source>
        <dbReference type="SAM" id="SignalP"/>
    </source>
</evidence>
<dbReference type="PANTHER" id="PTHR35936:SF20">
    <property type="entry name" value="ABC TRANSPORTER ARGININE-BINDING PROTEIN 2-RELATED"/>
    <property type="match status" value="1"/>
</dbReference>
<name>A0AA37S4Y8_9GAMM</name>
<feature type="chain" id="PRO_5041236257" evidence="3">
    <location>
        <begin position="19"/>
        <end position="243"/>
    </location>
</feature>
<comment type="similarity">
    <text evidence="1">Belongs to the bacterial solute-binding protein 3 family.</text>
</comment>
<proteinExistence type="inferred from homology"/>
<accession>A0AA37S4Y8</accession>
<comment type="caution">
    <text evidence="5">The sequence shown here is derived from an EMBL/GenBank/DDBJ whole genome shotgun (WGS) entry which is preliminary data.</text>
</comment>